<dbReference type="Pfam" id="PF04542">
    <property type="entry name" value="Sigma70_r2"/>
    <property type="match status" value="1"/>
</dbReference>
<dbReference type="InterPro" id="IPR039425">
    <property type="entry name" value="RNA_pol_sigma-70-like"/>
</dbReference>
<dbReference type="EMBL" id="CP157484">
    <property type="protein sequence ID" value="XBO39295.1"/>
    <property type="molecule type" value="Genomic_DNA"/>
</dbReference>
<dbReference type="PANTHER" id="PTHR43133:SF51">
    <property type="entry name" value="RNA POLYMERASE SIGMA FACTOR"/>
    <property type="match status" value="1"/>
</dbReference>
<protein>
    <submittedName>
        <fullName evidence="5">Sigma factor</fullName>
    </submittedName>
</protein>
<organism evidence="5">
    <name type="scientific">Alsobacter sp. KACC 23698</name>
    <dbReference type="NCBI Taxonomy" id="3149229"/>
    <lineage>
        <taxon>Bacteria</taxon>
        <taxon>Pseudomonadati</taxon>
        <taxon>Pseudomonadota</taxon>
        <taxon>Alphaproteobacteria</taxon>
        <taxon>Hyphomicrobiales</taxon>
        <taxon>Alsobacteraceae</taxon>
        <taxon>Alsobacter</taxon>
    </lineage>
</organism>
<evidence type="ECO:0000256" key="3">
    <source>
        <dbReference type="ARBA" id="ARBA00023163"/>
    </source>
</evidence>
<evidence type="ECO:0000259" key="4">
    <source>
        <dbReference type="Pfam" id="PF04542"/>
    </source>
</evidence>
<dbReference type="AlphaFoldDB" id="A0AAU7JGH3"/>
<dbReference type="SUPFAM" id="SSF88946">
    <property type="entry name" value="Sigma2 domain of RNA polymerase sigma factors"/>
    <property type="match status" value="1"/>
</dbReference>
<keyword evidence="3" id="KW-0804">Transcription</keyword>
<dbReference type="GO" id="GO:0006352">
    <property type="term" value="P:DNA-templated transcription initiation"/>
    <property type="evidence" value="ECO:0007669"/>
    <property type="project" value="InterPro"/>
</dbReference>
<keyword evidence="2" id="KW-0731">Sigma factor</keyword>
<name>A0AAU7JGH3_9HYPH</name>
<feature type="domain" description="RNA polymerase sigma-70 region 2" evidence="4">
    <location>
        <begin position="35"/>
        <end position="75"/>
    </location>
</feature>
<dbReference type="InterPro" id="IPR007627">
    <property type="entry name" value="RNA_pol_sigma70_r2"/>
</dbReference>
<evidence type="ECO:0000256" key="1">
    <source>
        <dbReference type="ARBA" id="ARBA00023015"/>
    </source>
</evidence>
<reference evidence="5" key="1">
    <citation type="submission" date="2024-05" db="EMBL/GenBank/DDBJ databases">
        <authorList>
            <person name="Kim S."/>
            <person name="Heo J."/>
            <person name="Choi H."/>
            <person name="Choi Y."/>
            <person name="Kwon S.-W."/>
            <person name="Kim Y."/>
        </authorList>
    </citation>
    <scope>NUCLEOTIDE SEQUENCE</scope>
    <source>
        <strain evidence="5">KACC 23698</strain>
    </source>
</reference>
<sequence>MDPAVLPDRDMAGSPDAELVRRTRAGEGGAFAAIMTRYNRRLYRTARGILHDSAEAEDALQEANVRAYCALGDLRGEPAWRPG</sequence>
<dbReference type="GO" id="GO:0016987">
    <property type="term" value="F:sigma factor activity"/>
    <property type="evidence" value="ECO:0007669"/>
    <property type="project" value="UniProtKB-KW"/>
</dbReference>
<keyword evidence="1" id="KW-0805">Transcription regulation</keyword>
<evidence type="ECO:0000313" key="5">
    <source>
        <dbReference type="EMBL" id="XBO39295.1"/>
    </source>
</evidence>
<evidence type="ECO:0000256" key="2">
    <source>
        <dbReference type="ARBA" id="ARBA00023082"/>
    </source>
</evidence>
<proteinExistence type="predicted"/>
<gene>
    <name evidence="5" type="ORF">ABEG18_00455</name>
</gene>
<accession>A0AAU7JGH3</accession>
<dbReference type="Gene3D" id="1.10.1740.10">
    <property type="match status" value="1"/>
</dbReference>
<dbReference type="RefSeq" id="WP_406856135.1">
    <property type="nucleotide sequence ID" value="NZ_CP157484.1"/>
</dbReference>
<dbReference type="PANTHER" id="PTHR43133">
    <property type="entry name" value="RNA POLYMERASE ECF-TYPE SIGMA FACTO"/>
    <property type="match status" value="1"/>
</dbReference>
<dbReference type="InterPro" id="IPR013325">
    <property type="entry name" value="RNA_pol_sigma_r2"/>
</dbReference>